<protein>
    <recommendedName>
        <fullName evidence="5">Arrestin C-terminal-like domain-containing protein</fullName>
    </recommendedName>
</protein>
<evidence type="ECO:0000313" key="4">
    <source>
        <dbReference type="Proteomes" id="UP000324241"/>
    </source>
</evidence>
<proteinExistence type="predicted"/>
<evidence type="ECO:0000313" key="2">
    <source>
        <dbReference type="EMBL" id="THC93766.1"/>
    </source>
</evidence>
<keyword evidence="3" id="KW-1185">Reference proteome</keyword>
<organism evidence="2 3">
    <name type="scientific">Aspergillus tanneri</name>
    <dbReference type="NCBI Taxonomy" id="1220188"/>
    <lineage>
        <taxon>Eukaryota</taxon>
        <taxon>Fungi</taxon>
        <taxon>Dikarya</taxon>
        <taxon>Ascomycota</taxon>
        <taxon>Pezizomycotina</taxon>
        <taxon>Eurotiomycetes</taxon>
        <taxon>Eurotiomycetidae</taxon>
        <taxon>Eurotiales</taxon>
        <taxon>Aspergillaceae</taxon>
        <taxon>Aspergillus</taxon>
        <taxon>Aspergillus subgen. Circumdati</taxon>
    </lineage>
</organism>
<dbReference type="AlphaFoldDB" id="A0A4S3JEN1"/>
<dbReference type="RefSeq" id="XP_033425147.1">
    <property type="nucleotide sequence ID" value="XM_033571832.1"/>
</dbReference>
<dbReference type="EMBL" id="QUQM01000007">
    <property type="protein sequence ID" value="KAA8645786.1"/>
    <property type="molecule type" value="Genomic_DNA"/>
</dbReference>
<gene>
    <name evidence="1" type="ORF">ATNIH1004_007206</name>
    <name evidence="2" type="ORF">EYZ11_006743</name>
</gene>
<evidence type="ECO:0000313" key="3">
    <source>
        <dbReference type="Proteomes" id="UP000308092"/>
    </source>
</evidence>
<evidence type="ECO:0000313" key="1">
    <source>
        <dbReference type="EMBL" id="KAA8645786.1"/>
    </source>
</evidence>
<sequence length="404" mass="44328">MEGIAVQLSCPASHMVYFDSDGELYGDPLSGSIRLSGHNEIPPLDSLQVSLVRTIRLRQLPSAVATRRTSWIKDRLALTKSKRNSRHVAEYYSSFEQEVLRCNLSLNPASSTVSLDGTLLRDFEFALSSPTHTPETILSGSLVEVSYELVACATTTTGHILTDSQPLQLIRLKIPDLGEIMTHTRSFPESPVKAQLAICPQLSSPDSCRRYTAQVELRNIALPAKRASEVTLLVAESVSWHVDEIVQWDPKNGESGITHSRTLASGICKGRWTAPEKIRASISDDTIRQMKITVPFEILIDSKIPAVSDIDERSPGDGGPSLSVHHELTVDIVTGRETVSRDNGSLVARKNTVRGFGVTVLIPVYSCAETSDIMSRLDMSLEVLPGYEKVSMAPPAYREVDVMC</sequence>
<evidence type="ECO:0008006" key="5">
    <source>
        <dbReference type="Google" id="ProtNLM"/>
    </source>
</evidence>
<reference evidence="2 3" key="1">
    <citation type="submission" date="2019-03" db="EMBL/GenBank/DDBJ databases">
        <title>The genome sequence of a newly discovered highly antifungal drug resistant Aspergillus species, Aspergillus tanneri NIH 1004.</title>
        <authorList>
            <person name="Mounaud S."/>
            <person name="Singh I."/>
            <person name="Joardar V."/>
            <person name="Pakala S."/>
            <person name="Pakala S."/>
            <person name="Venepally P."/>
            <person name="Hoover J."/>
            <person name="Nierman W."/>
            <person name="Chung J."/>
            <person name="Losada L."/>
        </authorList>
    </citation>
    <scope>NUCLEOTIDE SEQUENCE [LARGE SCALE GENOMIC DNA]</scope>
    <source>
        <strain evidence="2 3">NIH1004</strain>
    </source>
</reference>
<dbReference type="GeneID" id="54329908"/>
<dbReference type="VEuPathDB" id="FungiDB:EYZ11_006743"/>
<dbReference type="EMBL" id="SOSA01000245">
    <property type="protein sequence ID" value="THC93766.1"/>
    <property type="molecule type" value="Genomic_DNA"/>
</dbReference>
<comment type="caution">
    <text evidence="2">The sequence shown here is derived from an EMBL/GenBank/DDBJ whole genome shotgun (WGS) entry which is preliminary data.</text>
</comment>
<dbReference type="Proteomes" id="UP000324241">
    <property type="component" value="Unassembled WGS sequence"/>
</dbReference>
<dbReference type="STRING" id="1220188.A0A4S3JEN1"/>
<name>A0A4S3JEN1_9EURO</name>
<dbReference type="Proteomes" id="UP000308092">
    <property type="component" value="Unassembled WGS sequence"/>
</dbReference>
<reference evidence="1 4" key="2">
    <citation type="submission" date="2019-08" db="EMBL/GenBank/DDBJ databases">
        <title>The genome sequence of a newly discovered highly antifungal drug resistant Aspergillus species, Aspergillus tanneri NIH 1004.</title>
        <authorList>
            <person name="Mounaud S."/>
            <person name="Singh I."/>
            <person name="Joardar V."/>
            <person name="Pakala S."/>
            <person name="Pakala S."/>
            <person name="Venepally P."/>
            <person name="Chung J.K."/>
            <person name="Losada L."/>
            <person name="Nierman W.C."/>
        </authorList>
    </citation>
    <scope>NUCLEOTIDE SEQUENCE [LARGE SCALE GENOMIC DNA]</scope>
    <source>
        <strain evidence="1 4">NIH1004</strain>
    </source>
</reference>
<dbReference type="OrthoDB" id="4485085at2759"/>
<accession>A0A4S3JEN1</accession>